<sequence>MMAVVTATFREGSARSRPVAAVQTIDHSILSVQFEHARPWSSVDLSCPSRDTSSLSTTLDSPPVPET</sequence>
<protein>
    <submittedName>
        <fullName evidence="2">Uncharacterized protein</fullName>
    </submittedName>
</protein>
<reference evidence="2" key="1">
    <citation type="journal article" date="2023" name="G3 (Bethesda)">
        <title>A reference genome for the long-term kleptoplast-retaining sea slug Elysia crispata morphotype clarki.</title>
        <authorList>
            <person name="Eastman K.E."/>
            <person name="Pendleton A.L."/>
            <person name="Shaikh M.A."/>
            <person name="Suttiyut T."/>
            <person name="Ogas R."/>
            <person name="Tomko P."/>
            <person name="Gavelis G."/>
            <person name="Widhalm J.R."/>
            <person name="Wisecaver J.H."/>
        </authorList>
    </citation>
    <scope>NUCLEOTIDE SEQUENCE</scope>
    <source>
        <strain evidence="2">ECLA1</strain>
    </source>
</reference>
<gene>
    <name evidence="2" type="ORF">RRG08_018414</name>
</gene>
<organism evidence="2 3">
    <name type="scientific">Elysia crispata</name>
    <name type="common">lettuce slug</name>
    <dbReference type="NCBI Taxonomy" id="231223"/>
    <lineage>
        <taxon>Eukaryota</taxon>
        <taxon>Metazoa</taxon>
        <taxon>Spiralia</taxon>
        <taxon>Lophotrochozoa</taxon>
        <taxon>Mollusca</taxon>
        <taxon>Gastropoda</taxon>
        <taxon>Heterobranchia</taxon>
        <taxon>Euthyneura</taxon>
        <taxon>Panpulmonata</taxon>
        <taxon>Sacoglossa</taxon>
        <taxon>Placobranchoidea</taxon>
        <taxon>Plakobranchidae</taxon>
        <taxon>Elysia</taxon>
    </lineage>
</organism>
<proteinExistence type="predicted"/>
<name>A0AAE1CKJ8_9GAST</name>
<dbReference type="EMBL" id="JAWDGP010007846">
    <property type="protein sequence ID" value="KAK3703023.1"/>
    <property type="molecule type" value="Genomic_DNA"/>
</dbReference>
<evidence type="ECO:0000313" key="3">
    <source>
        <dbReference type="Proteomes" id="UP001283361"/>
    </source>
</evidence>
<dbReference type="AlphaFoldDB" id="A0AAE1CKJ8"/>
<keyword evidence="3" id="KW-1185">Reference proteome</keyword>
<accession>A0AAE1CKJ8</accession>
<evidence type="ECO:0000313" key="2">
    <source>
        <dbReference type="EMBL" id="KAK3703023.1"/>
    </source>
</evidence>
<evidence type="ECO:0000256" key="1">
    <source>
        <dbReference type="SAM" id="MobiDB-lite"/>
    </source>
</evidence>
<feature type="compositionally biased region" description="Low complexity" evidence="1">
    <location>
        <begin position="48"/>
        <end position="61"/>
    </location>
</feature>
<comment type="caution">
    <text evidence="2">The sequence shown here is derived from an EMBL/GenBank/DDBJ whole genome shotgun (WGS) entry which is preliminary data.</text>
</comment>
<dbReference type="Proteomes" id="UP001283361">
    <property type="component" value="Unassembled WGS sequence"/>
</dbReference>
<feature type="region of interest" description="Disordered" evidence="1">
    <location>
        <begin position="43"/>
        <end position="67"/>
    </location>
</feature>